<dbReference type="GO" id="GO:0006457">
    <property type="term" value="P:protein folding"/>
    <property type="evidence" value="ECO:0007669"/>
    <property type="project" value="TreeGrafter"/>
</dbReference>
<gene>
    <name evidence="2" type="ORF">BEWA_009470</name>
</gene>
<dbReference type="InterPro" id="IPR011990">
    <property type="entry name" value="TPR-like_helical_dom_sf"/>
</dbReference>
<proteinExistence type="predicted"/>
<dbReference type="PANTHER" id="PTHR46035:SF1">
    <property type="entry name" value="TETRATRICOPEPTIDE REPEAT PROTEIN 4"/>
    <property type="match status" value="1"/>
</dbReference>
<dbReference type="KEGG" id="beq:BEWA_009470"/>
<dbReference type="GO" id="GO:0005634">
    <property type="term" value="C:nucleus"/>
    <property type="evidence" value="ECO:0007669"/>
    <property type="project" value="TreeGrafter"/>
</dbReference>
<keyword evidence="3" id="KW-1185">Reference proteome</keyword>
<feature type="coiled-coil region" evidence="1">
    <location>
        <begin position="197"/>
        <end position="224"/>
    </location>
</feature>
<dbReference type="Gene3D" id="1.25.40.10">
    <property type="entry name" value="Tetratricopeptide repeat domain"/>
    <property type="match status" value="1"/>
</dbReference>
<dbReference type="GO" id="GO:0030544">
    <property type="term" value="F:Hsp70 protein binding"/>
    <property type="evidence" value="ECO:0007669"/>
    <property type="project" value="TreeGrafter"/>
</dbReference>
<dbReference type="SUPFAM" id="SSF48452">
    <property type="entry name" value="TPR-like"/>
    <property type="match status" value="1"/>
</dbReference>
<organism evidence="2 3">
    <name type="scientific">Theileria equi strain WA</name>
    <dbReference type="NCBI Taxonomy" id="1537102"/>
    <lineage>
        <taxon>Eukaryota</taxon>
        <taxon>Sar</taxon>
        <taxon>Alveolata</taxon>
        <taxon>Apicomplexa</taxon>
        <taxon>Aconoidasida</taxon>
        <taxon>Piroplasmida</taxon>
        <taxon>Theileriidae</taxon>
        <taxon>Theileria</taxon>
    </lineage>
</organism>
<dbReference type="EMBL" id="CP001670">
    <property type="protein sequence ID" value="AFZ81533.1"/>
    <property type="molecule type" value="Genomic_DNA"/>
</dbReference>
<dbReference type="SMART" id="SM00028">
    <property type="entry name" value="TPR"/>
    <property type="match status" value="1"/>
</dbReference>
<dbReference type="RefSeq" id="XP_004831199.1">
    <property type="nucleotide sequence ID" value="XM_004831142.1"/>
</dbReference>
<keyword evidence="1" id="KW-0175">Coiled coil</keyword>
<dbReference type="GO" id="GO:0005829">
    <property type="term" value="C:cytosol"/>
    <property type="evidence" value="ECO:0007669"/>
    <property type="project" value="TreeGrafter"/>
</dbReference>
<evidence type="ECO:0000256" key="1">
    <source>
        <dbReference type="SAM" id="Coils"/>
    </source>
</evidence>
<dbReference type="OrthoDB" id="420195at2759"/>
<dbReference type="eggNOG" id="KOG0551">
    <property type="taxonomic scope" value="Eukaryota"/>
</dbReference>
<dbReference type="GeneID" id="15806301"/>
<evidence type="ECO:0008006" key="4">
    <source>
        <dbReference type="Google" id="ProtNLM"/>
    </source>
</evidence>
<dbReference type="InterPro" id="IPR019734">
    <property type="entry name" value="TPR_rpt"/>
</dbReference>
<protein>
    <recommendedName>
        <fullName evidence="4">Cns1/TTC4 wheel domain-containing protein</fullName>
    </recommendedName>
</protein>
<name>L0B214_THEEQ</name>
<sequence length="365" mass="42350">MDDDDYEISQEYLEKLSREYADIEHPLFMDEIPNDISSNSDLEALYELLAQGETRDSIAIRYKEVGNDYVKDGKRFYEAAISSYTNGIGAESKDNSLNSVLYSNRAFVYLRIGEYVKCVNDCRNSIKLDKSNTKAYYRGAMASFHLSLYKQALLFCCECAKVLMEKSESDFDKATLLDGKNVHQILMKTDENFGNLHNDIIKRIREVEEEKRLLQEKEENEKRETGLTNNKNLASIIKAKGIKLLRNIYNIPQSQTTHFYEKNGSIHTSSLFIYDEMNITDFIQDFDHFSSIGDHLDVMFKDNQYPISFSADNAHAYYQISENELYHFNINEPFENVILKTKILFKVVAIHIVQNETALMQYTIK</sequence>
<accession>L0B214</accession>
<dbReference type="STRING" id="1537102.L0B214"/>
<dbReference type="AlphaFoldDB" id="L0B214"/>
<dbReference type="GO" id="GO:0051879">
    <property type="term" value="F:Hsp90 protein binding"/>
    <property type="evidence" value="ECO:0007669"/>
    <property type="project" value="TreeGrafter"/>
</dbReference>
<reference evidence="2 3" key="1">
    <citation type="journal article" date="2012" name="BMC Genomics">
        <title>Comparative genomic analysis and phylogenetic position of Theileria equi.</title>
        <authorList>
            <person name="Kappmeyer L.S."/>
            <person name="Thiagarajan M."/>
            <person name="Herndon D.R."/>
            <person name="Ramsay J.D."/>
            <person name="Caler E."/>
            <person name="Djikeng A."/>
            <person name="Gillespie J.J."/>
            <person name="Lau A.O."/>
            <person name="Roalson E.H."/>
            <person name="Silva J.C."/>
            <person name="Silva M.G."/>
            <person name="Suarez C.E."/>
            <person name="Ueti M.W."/>
            <person name="Nene V.M."/>
            <person name="Mealey R.H."/>
            <person name="Knowles D.P."/>
            <person name="Brayton K.A."/>
        </authorList>
    </citation>
    <scope>NUCLEOTIDE SEQUENCE [LARGE SCALE GENOMIC DNA]</scope>
    <source>
        <strain evidence="2 3">WA</strain>
    </source>
</reference>
<dbReference type="VEuPathDB" id="PiroplasmaDB:BEWA_009470"/>
<dbReference type="PANTHER" id="PTHR46035">
    <property type="entry name" value="TETRATRICOPEPTIDE REPEAT PROTEIN 4"/>
    <property type="match status" value="1"/>
</dbReference>
<dbReference type="Proteomes" id="UP000031512">
    <property type="component" value="Chromosome 3"/>
</dbReference>
<evidence type="ECO:0000313" key="2">
    <source>
        <dbReference type="EMBL" id="AFZ81533.1"/>
    </source>
</evidence>
<evidence type="ECO:0000313" key="3">
    <source>
        <dbReference type="Proteomes" id="UP000031512"/>
    </source>
</evidence>